<dbReference type="PRINTS" id="PR00947">
    <property type="entry name" value="CUTICLE"/>
</dbReference>
<dbReference type="Pfam" id="PF00379">
    <property type="entry name" value="Chitin_bind_4"/>
    <property type="match status" value="1"/>
</dbReference>
<dbReference type="Proteomes" id="UP000007266">
    <property type="component" value="Linkage group 2"/>
</dbReference>
<dbReference type="PANTHER" id="PTHR12236">
    <property type="entry name" value="STRUCTURAL CONTITUENT OF CUTICLE"/>
    <property type="match status" value="1"/>
</dbReference>
<feature type="chain" id="PRO_5003088959" evidence="4">
    <location>
        <begin position="18"/>
        <end position="182"/>
    </location>
</feature>
<proteinExistence type="predicted"/>
<feature type="signal peptide" evidence="4">
    <location>
        <begin position="1"/>
        <end position="17"/>
    </location>
</feature>
<evidence type="ECO:0000313" key="5">
    <source>
        <dbReference type="EMBL" id="EEZ98277.1"/>
    </source>
</evidence>
<dbReference type="GO" id="GO:0042302">
    <property type="term" value="F:structural constituent of cuticle"/>
    <property type="evidence" value="ECO:0007669"/>
    <property type="project" value="UniProtKB-UniRule"/>
</dbReference>
<feature type="region of interest" description="Disordered" evidence="3">
    <location>
        <begin position="51"/>
        <end position="77"/>
    </location>
</feature>
<evidence type="ECO:0000256" key="4">
    <source>
        <dbReference type="SAM" id="SignalP"/>
    </source>
</evidence>
<reference evidence="5 6" key="1">
    <citation type="journal article" date="2008" name="Nature">
        <title>The genome of the model beetle and pest Tribolium castaneum.</title>
        <authorList>
            <consortium name="Tribolium Genome Sequencing Consortium"/>
            <person name="Richards S."/>
            <person name="Gibbs R.A."/>
            <person name="Weinstock G.M."/>
            <person name="Brown S.J."/>
            <person name="Denell R."/>
            <person name="Beeman R.W."/>
            <person name="Gibbs R."/>
            <person name="Beeman R.W."/>
            <person name="Brown S.J."/>
            <person name="Bucher G."/>
            <person name="Friedrich M."/>
            <person name="Grimmelikhuijzen C.J."/>
            <person name="Klingler M."/>
            <person name="Lorenzen M."/>
            <person name="Richards S."/>
            <person name="Roth S."/>
            <person name="Schroder R."/>
            <person name="Tautz D."/>
            <person name="Zdobnov E.M."/>
            <person name="Muzny D."/>
            <person name="Gibbs R.A."/>
            <person name="Weinstock G.M."/>
            <person name="Attaway T."/>
            <person name="Bell S."/>
            <person name="Buhay C.J."/>
            <person name="Chandrabose M.N."/>
            <person name="Chavez D."/>
            <person name="Clerk-Blankenburg K.P."/>
            <person name="Cree A."/>
            <person name="Dao M."/>
            <person name="Davis C."/>
            <person name="Chacko J."/>
            <person name="Dinh H."/>
            <person name="Dugan-Rocha S."/>
            <person name="Fowler G."/>
            <person name="Garner T.T."/>
            <person name="Garnes J."/>
            <person name="Gnirke A."/>
            <person name="Hawes A."/>
            <person name="Hernandez J."/>
            <person name="Hines S."/>
            <person name="Holder M."/>
            <person name="Hume J."/>
            <person name="Jhangiani S.N."/>
            <person name="Joshi V."/>
            <person name="Khan Z.M."/>
            <person name="Jackson L."/>
            <person name="Kovar C."/>
            <person name="Kowis A."/>
            <person name="Lee S."/>
            <person name="Lewis L.R."/>
            <person name="Margolis J."/>
            <person name="Morgan M."/>
            <person name="Nazareth L.V."/>
            <person name="Nguyen N."/>
            <person name="Okwuonu G."/>
            <person name="Parker D."/>
            <person name="Richards S."/>
            <person name="Ruiz S.J."/>
            <person name="Santibanez J."/>
            <person name="Savard J."/>
            <person name="Scherer S.E."/>
            <person name="Schneider B."/>
            <person name="Sodergren E."/>
            <person name="Tautz D."/>
            <person name="Vattahil S."/>
            <person name="Villasana D."/>
            <person name="White C.S."/>
            <person name="Wright R."/>
            <person name="Park Y."/>
            <person name="Beeman R.W."/>
            <person name="Lord J."/>
            <person name="Oppert B."/>
            <person name="Lorenzen M."/>
            <person name="Brown S."/>
            <person name="Wang L."/>
            <person name="Savard J."/>
            <person name="Tautz D."/>
            <person name="Richards S."/>
            <person name="Weinstock G."/>
            <person name="Gibbs R.A."/>
            <person name="Liu Y."/>
            <person name="Worley K."/>
            <person name="Weinstock G."/>
            <person name="Elsik C.G."/>
            <person name="Reese J.T."/>
            <person name="Elhaik E."/>
            <person name="Landan G."/>
            <person name="Graur D."/>
            <person name="Arensburger P."/>
            <person name="Atkinson P."/>
            <person name="Beeman R.W."/>
            <person name="Beidler J."/>
            <person name="Brown S.J."/>
            <person name="Demuth J.P."/>
            <person name="Drury D.W."/>
            <person name="Du Y.Z."/>
            <person name="Fujiwara H."/>
            <person name="Lorenzen M."/>
            <person name="Maselli V."/>
            <person name="Osanai M."/>
            <person name="Park Y."/>
            <person name="Robertson H.M."/>
            <person name="Tu Z."/>
            <person name="Wang J.J."/>
            <person name="Wang S."/>
            <person name="Richards S."/>
            <person name="Song H."/>
            <person name="Zhang L."/>
            <person name="Sodergren E."/>
            <person name="Werner D."/>
            <person name="Stanke M."/>
            <person name="Morgenstern B."/>
            <person name="Solovyev V."/>
            <person name="Kosarev P."/>
            <person name="Brown G."/>
            <person name="Chen H.C."/>
            <person name="Ermolaeva O."/>
            <person name="Hlavina W."/>
            <person name="Kapustin Y."/>
            <person name="Kiryutin B."/>
            <person name="Kitts P."/>
            <person name="Maglott D."/>
            <person name="Pruitt K."/>
            <person name="Sapojnikov V."/>
            <person name="Souvorov A."/>
            <person name="Mackey A.J."/>
            <person name="Waterhouse R.M."/>
            <person name="Wyder S."/>
            <person name="Zdobnov E.M."/>
            <person name="Zdobnov E.M."/>
            <person name="Wyder S."/>
            <person name="Kriventseva E.V."/>
            <person name="Kadowaki T."/>
            <person name="Bork P."/>
            <person name="Aranda M."/>
            <person name="Bao R."/>
            <person name="Beermann A."/>
            <person name="Berns N."/>
            <person name="Bolognesi R."/>
            <person name="Bonneton F."/>
            <person name="Bopp D."/>
            <person name="Brown S.J."/>
            <person name="Bucher G."/>
            <person name="Butts T."/>
            <person name="Chaumot A."/>
            <person name="Denell R.E."/>
            <person name="Ferrier D.E."/>
            <person name="Friedrich M."/>
            <person name="Gordon C.M."/>
            <person name="Jindra M."/>
            <person name="Klingler M."/>
            <person name="Lan Q."/>
            <person name="Lattorff H.M."/>
            <person name="Laudet V."/>
            <person name="von Levetsow C."/>
            <person name="Liu Z."/>
            <person name="Lutz R."/>
            <person name="Lynch J.A."/>
            <person name="da Fonseca R.N."/>
            <person name="Posnien N."/>
            <person name="Reuter R."/>
            <person name="Roth S."/>
            <person name="Savard J."/>
            <person name="Schinko J.B."/>
            <person name="Schmitt C."/>
            <person name="Schoppmeier M."/>
            <person name="Schroder R."/>
            <person name="Shippy T.D."/>
            <person name="Simonnet F."/>
            <person name="Marques-Souza H."/>
            <person name="Tautz D."/>
            <person name="Tomoyasu Y."/>
            <person name="Trauner J."/>
            <person name="Van der Zee M."/>
            <person name="Vervoort M."/>
            <person name="Wittkopp N."/>
            <person name="Wimmer E.A."/>
            <person name="Yang X."/>
            <person name="Jones A.K."/>
            <person name="Sattelle D.B."/>
            <person name="Ebert P.R."/>
            <person name="Nelson D."/>
            <person name="Scott J.G."/>
            <person name="Beeman R.W."/>
            <person name="Muthukrishnan S."/>
            <person name="Kramer K.J."/>
            <person name="Arakane Y."/>
            <person name="Beeman R.W."/>
            <person name="Zhu Q."/>
            <person name="Hogenkamp D."/>
            <person name="Dixit R."/>
            <person name="Oppert B."/>
            <person name="Jiang H."/>
            <person name="Zou Z."/>
            <person name="Marshall J."/>
            <person name="Elpidina E."/>
            <person name="Vinokurov K."/>
            <person name="Oppert C."/>
            <person name="Zou Z."/>
            <person name="Evans J."/>
            <person name="Lu Z."/>
            <person name="Zhao P."/>
            <person name="Sumathipala N."/>
            <person name="Altincicek B."/>
            <person name="Vilcinskas A."/>
            <person name="Williams M."/>
            <person name="Hultmark D."/>
            <person name="Hetru C."/>
            <person name="Jiang H."/>
            <person name="Grimmelikhuijzen C.J."/>
            <person name="Hauser F."/>
            <person name="Cazzamali G."/>
            <person name="Williamson M."/>
            <person name="Park Y."/>
            <person name="Li B."/>
            <person name="Tanaka Y."/>
            <person name="Predel R."/>
            <person name="Neupert S."/>
            <person name="Schachtner J."/>
            <person name="Verleyen P."/>
            <person name="Raible F."/>
            <person name="Bork P."/>
            <person name="Friedrich M."/>
            <person name="Walden K.K."/>
            <person name="Robertson H.M."/>
            <person name="Angeli S."/>
            <person name="Foret S."/>
            <person name="Bucher G."/>
            <person name="Schuetz S."/>
            <person name="Maleszka R."/>
            <person name="Wimmer E.A."/>
            <person name="Beeman R.W."/>
            <person name="Lorenzen M."/>
            <person name="Tomoyasu Y."/>
            <person name="Miller S.C."/>
            <person name="Grossmann D."/>
            <person name="Bucher G."/>
        </authorList>
    </citation>
    <scope>NUCLEOTIDE SEQUENCE [LARGE SCALE GENOMIC DNA]</scope>
    <source>
        <strain evidence="5 6">Georgia GA2</strain>
    </source>
</reference>
<dbReference type="InterPro" id="IPR031311">
    <property type="entry name" value="CHIT_BIND_RR_consensus"/>
</dbReference>
<organism evidence="5 6">
    <name type="scientific">Tribolium castaneum</name>
    <name type="common">Red flour beetle</name>
    <dbReference type="NCBI Taxonomy" id="7070"/>
    <lineage>
        <taxon>Eukaryota</taxon>
        <taxon>Metazoa</taxon>
        <taxon>Ecdysozoa</taxon>
        <taxon>Arthropoda</taxon>
        <taxon>Hexapoda</taxon>
        <taxon>Insecta</taxon>
        <taxon>Pterygota</taxon>
        <taxon>Neoptera</taxon>
        <taxon>Endopterygota</taxon>
        <taxon>Coleoptera</taxon>
        <taxon>Polyphaga</taxon>
        <taxon>Cucujiformia</taxon>
        <taxon>Tenebrionidae</taxon>
        <taxon>Tenebrionidae incertae sedis</taxon>
        <taxon>Tribolium</taxon>
    </lineage>
</organism>
<evidence type="ECO:0000256" key="3">
    <source>
        <dbReference type="SAM" id="MobiDB-lite"/>
    </source>
</evidence>
<evidence type="ECO:0000256" key="2">
    <source>
        <dbReference type="PROSITE-ProRule" id="PRU00497"/>
    </source>
</evidence>
<dbReference type="InterPro" id="IPR051217">
    <property type="entry name" value="Insect_Cuticle_Struc_Prot"/>
</dbReference>
<dbReference type="PROSITE" id="PS00233">
    <property type="entry name" value="CHIT_BIND_RR_1"/>
    <property type="match status" value="1"/>
</dbReference>
<dbReference type="PANTHER" id="PTHR12236:SF75">
    <property type="entry name" value="CUTICULAR PROTEIN 62BB, ISOFORM A"/>
    <property type="match status" value="1"/>
</dbReference>
<reference evidence="5 6" key="2">
    <citation type="journal article" date="2010" name="Nucleic Acids Res.">
        <title>BeetleBase in 2010: revisions to provide comprehensive genomic information for Tribolium castaneum.</title>
        <authorList>
            <person name="Kim H.S."/>
            <person name="Murphy T."/>
            <person name="Xia J."/>
            <person name="Caragea D."/>
            <person name="Park Y."/>
            <person name="Beeman R.W."/>
            <person name="Lorenzen M.D."/>
            <person name="Butcher S."/>
            <person name="Manak J.R."/>
            <person name="Brown S.J."/>
        </authorList>
    </citation>
    <scope>GENOME REANNOTATION</scope>
    <source>
        <strain evidence="5 6">Georgia GA2</strain>
    </source>
</reference>
<keyword evidence="1 2" id="KW-0193">Cuticle</keyword>
<dbReference type="OrthoDB" id="10071059at2759"/>
<sequence length="182" mass="19491">MAFKLFVLAAFVAVARAGVIAPVSYAHVVDSEYDPNPQYSYAYDVQDPITGDSKSQVESRSGDVVHGQYSLNDPDGTRRTVDYTADPINGFNAVVKKSPLVHAIATPVVKSVPVVHSNEVVAKVASPVVANTVAYSAPVSHVAYAAPVAHNVVGTPVAYSGYAHPYSYNAYNAYHVPYAHYY</sequence>
<evidence type="ECO:0000313" key="6">
    <source>
        <dbReference type="Proteomes" id="UP000007266"/>
    </source>
</evidence>
<dbReference type="PhylomeDB" id="D6W8R2"/>
<evidence type="ECO:0000256" key="1">
    <source>
        <dbReference type="ARBA" id="ARBA00022460"/>
    </source>
</evidence>
<accession>D6W8R2</accession>
<keyword evidence="6" id="KW-1185">Reference proteome</keyword>
<dbReference type="GO" id="GO:0031012">
    <property type="term" value="C:extracellular matrix"/>
    <property type="evidence" value="ECO:0000318"/>
    <property type="project" value="GO_Central"/>
</dbReference>
<dbReference type="KEGG" id="tca:100142367"/>
<dbReference type="OMA" id="THSTMAF"/>
<dbReference type="InterPro" id="IPR000618">
    <property type="entry name" value="Insect_cuticle"/>
</dbReference>
<protein>
    <submittedName>
        <fullName evidence="5">Pupal cuticle protein Edg-84A-like Protein</fullName>
    </submittedName>
</protein>
<dbReference type="PROSITE" id="PS51155">
    <property type="entry name" value="CHIT_BIND_RR_2"/>
    <property type="match status" value="1"/>
</dbReference>
<name>D6W8R2_TRICA</name>
<gene>
    <name evidence="5" type="primary">AUGUSTUS-3.0.2_00720</name>
    <name evidence="5" type="ORF">TcasGA2_TC000720</name>
</gene>
<dbReference type="HOGENOM" id="CLU_075165_1_1_1"/>
<dbReference type="AlphaFoldDB" id="D6W8R2"/>
<dbReference type="EMBL" id="KQ971312">
    <property type="protein sequence ID" value="EEZ98277.1"/>
    <property type="molecule type" value="Genomic_DNA"/>
</dbReference>
<keyword evidence="4" id="KW-0732">Signal</keyword>